<dbReference type="Gene3D" id="2.40.10.230">
    <property type="entry name" value="Probable tRNA pseudouridine synthase domain"/>
    <property type="match status" value="1"/>
</dbReference>
<feature type="compositionally biased region" description="Basic and acidic residues" evidence="9">
    <location>
        <begin position="351"/>
        <end position="362"/>
    </location>
</feature>
<dbReference type="PANTHER" id="PTHR31633">
    <property type="entry name" value="H/ACA RIBONUCLEOPROTEIN COMPLEX NON-CORE SUBUNIT NAF1"/>
    <property type="match status" value="1"/>
</dbReference>
<evidence type="ECO:0000256" key="7">
    <source>
        <dbReference type="ARBA" id="ARBA00022884"/>
    </source>
</evidence>
<protein>
    <recommendedName>
        <fullName evidence="3">H/ACA ribonucleoprotein complex non-core subunit NAF1</fullName>
    </recommendedName>
</protein>
<evidence type="ECO:0000256" key="5">
    <source>
        <dbReference type="ARBA" id="ARBA00022552"/>
    </source>
</evidence>
<evidence type="ECO:0000256" key="4">
    <source>
        <dbReference type="ARBA" id="ARBA00022517"/>
    </source>
</evidence>
<evidence type="ECO:0000256" key="2">
    <source>
        <dbReference type="ARBA" id="ARBA00009801"/>
    </source>
</evidence>
<feature type="region of interest" description="Disordered" evidence="9">
    <location>
        <begin position="1"/>
        <end position="24"/>
    </location>
</feature>
<reference evidence="10" key="1">
    <citation type="submission" date="2021-05" db="EMBL/GenBank/DDBJ databases">
        <authorList>
            <person name="Alioto T."/>
            <person name="Alioto T."/>
            <person name="Gomez Garrido J."/>
        </authorList>
    </citation>
    <scope>NUCLEOTIDE SEQUENCE</scope>
</reference>
<dbReference type="SUPFAM" id="SSF50447">
    <property type="entry name" value="Translation proteins"/>
    <property type="match status" value="1"/>
</dbReference>
<keyword evidence="8" id="KW-0539">Nucleus</keyword>
<feature type="compositionally biased region" description="Low complexity" evidence="9">
    <location>
        <begin position="445"/>
        <end position="463"/>
    </location>
</feature>
<name>A0A8D8Q536_9HEMI</name>
<keyword evidence="7" id="KW-0694">RNA-binding</keyword>
<comment type="subcellular location">
    <subcellularLocation>
        <location evidence="1">Nucleus</location>
    </subcellularLocation>
</comment>
<evidence type="ECO:0000256" key="1">
    <source>
        <dbReference type="ARBA" id="ARBA00004123"/>
    </source>
</evidence>
<dbReference type="EMBL" id="HBUF01059232">
    <property type="protein sequence ID" value="CAG6625226.1"/>
    <property type="molecule type" value="Transcribed_RNA"/>
</dbReference>
<feature type="compositionally biased region" description="Pro residues" evidence="9">
    <location>
        <begin position="576"/>
        <end position="589"/>
    </location>
</feature>
<keyword evidence="5" id="KW-0698">rRNA processing</keyword>
<keyword evidence="10" id="KW-0687">Ribonucleoprotein</keyword>
<evidence type="ECO:0000256" key="6">
    <source>
        <dbReference type="ARBA" id="ARBA00022553"/>
    </source>
</evidence>
<feature type="compositionally biased region" description="Pro residues" evidence="9">
    <location>
        <begin position="412"/>
        <end position="422"/>
    </location>
</feature>
<feature type="region of interest" description="Disordered" evidence="9">
    <location>
        <begin position="351"/>
        <end position="428"/>
    </location>
</feature>
<feature type="compositionally biased region" description="Pro residues" evidence="9">
    <location>
        <begin position="528"/>
        <end position="562"/>
    </location>
</feature>
<dbReference type="EMBL" id="HBUF01059233">
    <property type="protein sequence ID" value="CAG6625227.1"/>
    <property type="molecule type" value="Transcribed_RNA"/>
</dbReference>
<dbReference type="GO" id="GO:0005634">
    <property type="term" value="C:nucleus"/>
    <property type="evidence" value="ECO:0007669"/>
    <property type="project" value="UniProtKB-SubCell"/>
</dbReference>
<evidence type="ECO:0000256" key="9">
    <source>
        <dbReference type="SAM" id="MobiDB-lite"/>
    </source>
</evidence>
<feature type="compositionally biased region" description="Pro residues" evidence="9">
    <location>
        <begin position="496"/>
        <end position="510"/>
    </location>
</feature>
<feature type="compositionally biased region" description="Low complexity" evidence="9">
    <location>
        <begin position="590"/>
        <end position="599"/>
    </location>
</feature>
<sequence length="632" mass="69933">MASNTTNNNNVTNTTTIGSNDESLQYKTNNVSAEEQDNINNMNVTNEQQQNTTNAAATNAKFIENNREEANMNNNHVENEVVNSTSVHVVETSSNIANNNTTTTPTQSLTNYLKNIECNGQNNVNVNQNMNETNHVSPEQESSCSEDVSLQNNALSDLMNTYSSDEDMFENFRSKTETIDDHKSDNEECLSSSTSFLSINESGNSSEDEPIACAPKKTKGVKMKSTRNKGELDLDDLPPIEDLQISVPEDQCLPVGKILNIVDTLVLIKTLKNTPTLDLDSVLFLDKGQRTLGKIFDVIGPVSGPVYCVRFNSHQHIVDSNIKIDQDVYCAPQTEHTSYVPLPDLIKTRGSDASWEKDREPPVEVVEFSDDEEERRVKREILRDRKNNRNNNQQHNSSSLGSGRGCVDPDSEPPQPKTPRPTPFEQRMNLRNLLMTASYERRNRITGSETSSSSSVPPSTSAPTQPPPPPIQGIIRPPTLPDIPPLPLPHMTQVPRYPPPPLGVFSPPPLFHTGNKKHRPSTASPFSPRYPPPPNSSSPFSPPIPPMFPPAGFPSLPPPPPLFNDVLLFATHPHPHPPNPYGYPSPPPFQFGMPPLLGPRSGGPPPPTRYRHTSNPRPPSMMRPAFGSRHRF</sequence>
<feature type="compositionally biased region" description="Basic and acidic residues" evidence="9">
    <location>
        <begin position="374"/>
        <end position="387"/>
    </location>
</feature>
<dbReference type="GO" id="GO:0001522">
    <property type="term" value="P:pseudouridine synthesis"/>
    <property type="evidence" value="ECO:0007669"/>
    <property type="project" value="InterPro"/>
</dbReference>
<feature type="region of interest" description="Disordered" evidence="9">
    <location>
        <begin position="445"/>
        <end position="632"/>
    </location>
</feature>
<evidence type="ECO:0000256" key="8">
    <source>
        <dbReference type="ARBA" id="ARBA00023242"/>
    </source>
</evidence>
<comment type="similarity">
    <text evidence="2">Belongs to the NAF1 family.</text>
</comment>
<accession>A0A8D8Q536</accession>
<dbReference type="PANTHER" id="PTHR31633:SF1">
    <property type="entry name" value="H_ACA RIBONUCLEOPROTEIN COMPLEX NON-CORE SUBUNIT NAF1"/>
    <property type="match status" value="1"/>
</dbReference>
<keyword evidence="6" id="KW-0597">Phosphoprotein</keyword>
<dbReference type="Pfam" id="PF04410">
    <property type="entry name" value="Gar1"/>
    <property type="match status" value="1"/>
</dbReference>
<feature type="compositionally biased region" description="Low complexity" evidence="9">
    <location>
        <begin position="1"/>
        <end position="16"/>
    </location>
</feature>
<evidence type="ECO:0000313" key="10">
    <source>
        <dbReference type="EMBL" id="CAG6625227.1"/>
    </source>
</evidence>
<keyword evidence="4" id="KW-0690">Ribosome biogenesis</keyword>
<dbReference type="GO" id="GO:0043489">
    <property type="term" value="P:RNA stabilization"/>
    <property type="evidence" value="ECO:0007669"/>
    <property type="project" value="UniProtKB-ARBA"/>
</dbReference>
<dbReference type="InterPro" id="IPR007504">
    <property type="entry name" value="H/ACA_rnp_Gar1/Naf1"/>
</dbReference>
<dbReference type="InterPro" id="IPR040309">
    <property type="entry name" value="Naf1"/>
</dbReference>
<proteinExistence type="inferred from homology"/>
<evidence type="ECO:0000256" key="3">
    <source>
        <dbReference type="ARBA" id="ARBA00021438"/>
    </source>
</evidence>
<dbReference type="InterPro" id="IPR038664">
    <property type="entry name" value="Gar1/Naf1_Cbf5-bd_sf"/>
</dbReference>
<feature type="compositionally biased region" description="Low complexity" evidence="9">
    <location>
        <begin position="389"/>
        <end position="399"/>
    </location>
</feature>
<dbReference type="GO" id="GO:0005732">
    <property type="term" value="C:sno(s)RNA-containing ribonucleoprotein complex"/>
    <property type="evidence" value="ECO:0007669"/>
    <property type="project" value="InterPro"/>
</dbReference>
<dbReference type="GO" id="GO:0006364">
    <property type="term" value="P:rRNA processing"/>
    <property type="evidence" value="ECO:0007669"/>
    <property type="project" value="UniProtKB-KW"/>
</dbReference>
<dbReference type="GO" id="GO:0000493">
    <property type="term" value="P:box H/ACA snoRNP assembly"/>
    <property type="evidence" value="ECO:0007669"/>
    <property type="project" value="InterPro"/>
</dbReference>
<organism evidence="10">
    <name type="scientific">Cacopsylla melanoneura</name>
    <dbReference type="NCBI Taxonomy" id="428564"/>
    <lineage>
        <taxon>Eukaryota</taxon>
        <taxon>Metazoa</taxon>
        <taxon>Ecdysozoa</taxon>
        <taxon>Arthropoda</taxon>
        <taxon>Hexapoda</taxon>
        <taxon>Insecta</taxon>
        <taxon>Pterygota</taxon>
        <taxon>Neoptera</taxon>
        <taxon>Paraneoptera</taxon>
        <taxon>Hemiptera</taxon>
        <taxon>Sternorrhyncha</taxon>
        <taxon>Psylloidea</taxon>
        <taxon>Psyllidae</taxon>
        <taxon>Psyllinae</taxon>
        <taxon>Cacopsylla</taxon>
    </lineage>
</organism>
<dbReference type="GO" id="GO:0003723">
    <property type="term" value="F:RNA binding"/>
    <property type="evidence" value="ECO:0007669"/>
    <property type="project" value="UniProtKB-KW"/>
</dbReference>
<dbReference type="InterPro" id="IPR009000">
    <property type="entry name" value="Transl_B-barrel_sf"/>
</dbReference>
<dbReference type="FunFam" id="2.40.10.230:FF:000002">
    <property type="entry name" value="H/ACA ribonucleoprotein complex non-core subunit NAF1"/>
    <property type="match status" value="1"/>
</dbReference>
<dbReference type="AlphaFoldDB" id="A0A8D8Q536"/>
<feature type="compositionally biased region" description="Pro residues" evidence="9">
    <location>
        <begin position="478"/>
        <end position="488"/>
    </location>
</feature>